<feature type="region of interest" description="Disordered" evidence="1">
    <location>
        <begin position="605"/>
        <end position="629"/>
    </location>
</feature>
<feature type="compositionally biased region" description="Polar residues" evidence="1">
    <location>
        <begin position="612"/>
        <end position="626"/>
    </location>
</feature>
<sequence length="688" mass="74308">MKGEKDEGKQMVPLFPGLHVSDGDKGGPRAPPRNKMALFEEYSVNSQGPELRPGPRPLLPVPPGNGCSNFVSQASSSNVAGVKRKVRPILSAMNECPHSTEWYYSHCSSGGLSGAASYQNPSSSSSLMMKAKCIPVQPPCGFSSYSNRCTDENDFAVSSFLQSGKFLNYGNLQLHVKKEKFDTFSSVSSGKLHGASTKLSKEIKSQDQAMGHHGNLGEDLDYLAGNRVSEPGIGAIQHNLLKKSSRGDETSGSNFPQAQLCLELKSLHRSKTVADDMSVISGTAMRKSTSAVEDSARSSPRAGDCLSLKIGDAVKREETTSDTYTEGSILGLDLAPDEVVRVIGQRLYLKARKTMVHQQKIFSLQMFELHRLITVQRHIARSPEILHENNSFDPNKPSIKFPPINKLLYVSPLDPSPAVAKPKTDTLRSSLETGLLSLPTIDVEKGHLPQPSTPKSLPNPAVDPKLAPWCFPVPTGNQWLVPVRSPSEGLIYKPYPGPCFPSVGYMAPVYGNCAPISLSPLGGATYGVPPPNEHGSSGFCSNELNQSNLQQPYAMPSGSNQELKQVISSAGAQAGELDKSSSSNFFVPHQTTPCKVSSQQSAVVSDCGGNLHRSNGSEMQGSTETSPPERRLLEGDALSLFPTTPSLQARNEQRVHAIKVVPHNRMSASASAARIFQSIQEERRLKHE</sequence>
<dbReference type="AlphaFoldDB" id="A0AAD4ITQ9"/>
<evidence type="ECO:0000313" key="3">
    <source>
        <dbReference type="Proteomes" id="UP001190926"/>
    </source>
</evidence>
<keyword evidence="3" id="KW-1185">Reference proteome</keyword>
<proteinExistence type="predicted"/>
<dbReference type="EMBL" id="SDAM02002666">
    <property type="protein sequence ID" value="KAH6821104.1"/>
    <property type="molecule type" value="Genomic_DNA"/>
</dbReference>
<evidence type="ECO:0000313" key="2">
    <source>
        <dbReference type="EMBL" id="KAH6821104.1"/>
    </source>
</evidence>
<gene>
    <name evidence="2" type="ORF">C2S53_017638</name>
</gene>
<dbReference type="GO" id="GO:2000028">
    <property type="term" value="P:regulation of photoperiodism, flowering"/>
    <property type="evidence" value="ECO:0007669"/>
    <property type="project" value="InterPro"/>
</dbReference>
<dbReference type="PANTHER" id="PTHR34281:SF24">
    <property type="entry name" value="PROTEIN EARLY FLOWERING 3-LIKE"/>
    <property type="match status" value="1"/>
</dbReference>
<evidence type="ECO:0000256" key="1">
    <source>
        <dbReference type="SAM" id="MobiDB-lite"/>
    </source>
</evidence>
<dbReference type="PANTHER" id="PTHR34281">
    <property type="entry name" value="PROTEIN EARLY FLOWERING 3"/>
    <property type="match status" value="1"/>
</dbReference>
<name>A0AAD4ITQ9_PERFH</name>
<accession>A0AAD4ITQ9</accession>
<organism evidence="2 3">
    <name type="scientific">Perilla frutescens var. hirtella</name>
    <name type="common">Perilla citriodora</name>
    <name type="synonym">Perilla setoyensis</name>
    <dbReference type="NCBI Taxonomy" id="608512"/>
    <lineage>
        <taxon>Eukaryota</taxon>
        <taxon>Viridiplantae</taxon>
        <taxon>Streptophyta</taxon>
        <taxon>Embryophyta</taxon>
        <taxon>Tracheophyta</taxon>
        <taxon>Spermatophyta</taxon>
        <taxon>Magnoliopsida</taxon>
        <taxon>eudicotyledons</taxon>
        <taxon>Gunneridae</taxon>
        <taxon>Pentapetalae</taxon>
        <taxon>asterids</taxon>
        <taxon>lamiids</taxon>
        <taxon>Lamiales</taxon>
        <taxon>Lamiaceae</taxon>
        <taxon>Nepetoideae</taxon>
        <taxon>Elsholtzieae</taxon>
        <taxon>Perilla</taxon>
    </lineage>
</organism>
<dbReference type="Proteomes" id="UP001190926">
    <property type="component" value="Unassembled WGS sequence"/>
</dbReference>
<dbReference type="InterPro" id="IPR039319">
    <property type="entry name" value="ELF3-like"/>
</dbReference>
<reference evidence="2 3" key="1">
    <citation type="journal article" date="2021" name="Nat. Commun.">
        <title>Incipient diploidization of the medicinal plant Perilla within 10,000 years.</title>
        <authorList>
            <person name="Zhang Y."/>
            <person name="Shen Q."/>
            <person name="Leng L."/>
            <person name="Zhang D."/>
            <person name="Chen S."/>
            <person name="Shi Y."/>
            <person name="Ning Z."/>
            <person name="Chen S."/>
        </authorList>
    </citation>
    <scope>NUCLEOTIDE SEQUENCE [LARGE SCALE GENOMIC DNA]</scope>
    <source>
        <strain evidence="3">cv. PC099</strain>
    </source>
</reference>
<comment type="caution">
    <text evidence="2">The sequence shown here is derived from an EMBL/GenBank/DDBJ whole genome shotgun (WGS) entry which is preliminary data.</text>
</comment>
<feature type="region of interest" description="Disordered" evidence="1">
    <location>
        <begin position="1"/>
        <end position="33"/>
    </location>
</feature>
<protein>
    <submittedName>
        <fullName evidence="2">Uncharacterized protein</fullName>
    </submittedName>
</protein>